<evidence type="ECO:0000256" key="1">
    <source>
        <dbReference type="SAM" id="MobiDB-lite"/>
    </source>
</evidence>
<dbReference type="EMBL" id="JACHDE010000013">
    <property type="protein sequence ID" value="MBB5403430.1"/>
    <property type="molecule type" value="Genomic_DNA"/>
</dbReference>
<dbReference type="RefSeq" id="WP_260332349.1">
    <property type="nucleotide sequence ID" value="NZ_JACHDE010000013.1"/>
</dbReference>
<evidence type="ECO:0000313" key="3">
    <source>
        <dbReference type="Proteomes" id="UP000592820"/>
    </source>
</evidence>
<proteinExistence type="predicted"/>
<dbReference type="AlphaFoldDB" id="A0A7W8LAE9"/>
<accession>A0A7W8LAE9</accession>
<gene>
    <name evidence="2" type="ORF">HDG41_005518</name>
</gene>
<feature type="compositionally biased region" description="Basic and acidic residues" evidence="1">
    <location>
        <begin position="77"/>
        <end position="87"/>
    </location>
</feature>
<protein>
    <submittedName>
        <fullName evidence="2">Uncharacterized protein</fullName>
    </submittedName>
</protein>
<comment type="caution">
    <text evidence="2">The sequence shown here is derived from an EMBL/GenBank/DDBJ whole genome shotgun (WGS) entry which is preliminary data.</text>
</comment>
<evidence type="ECO:0000313" key="2">
    <source>
        <dbReference type="EMBL" id="MBB5403430.1"/>
    </source>
</evidence>
<feature type="region of interest" description="Disordered" evidence="1">
    <location>
        <begin position="45"/>
        <end position="87"/>
    </location>
</feature>
<dbReference type="Proteomes" id="UP000592820">
    <property type="component" value="Unassembled WGS sequence"/>
</dbReference>
<reference evidence="2 3" key="1">
    <citation type="submission" date="2020-08" db="EMBL/GenBank/DDBJ databases">
        <title>Genomic Encyclopedia of Type Strains, Phase IV (KMG-V): Genome sequencing to study the core and pangenomes of soil and plant-associated prokaryotes.</title>
        <authorList>
            <person name="Whitman W."/>
        </authorList>
    </citation>
    <scope>NUCLEOTIDE SEQUENCE [LARGE SCALE GENOMIC DNA]</scope>
    <source>
        <strain evidence="2 3">JPY162</strain>
    </source>
</reference>
<name>A0A7W8LAE9_9BURK</name>
<sequence>MNADEIDVLVTDAPLDAHYAQIFAAARVEVRYPGGTAAPMTAALAEETEGPGEAAHRSPLRGLPDATCQPTSDATADDAHGEPQHAR</sequence>
<organism evidence="2 3">
    <name type="scientific">Paraburkholderia youngii</name>
    <dbReference type="NCBI Taxonomy" id="2782701"/>
    <lineage>
        <taxon>Bacteria</taxon>
        <taxon>Pseudomonadati</taxon>
        <taxon>Pseudomonadota</taxon>
        <taxon>Betaproteobacteria</taxon>
        <taxon>Burkholderiales</taxon>
        <taxon>Burkholderiaceae</taxon>
        <taxon>Paraburkholderia</taxon>
    </lineage>
</organism>